<protein>
    <submittedName>
        <fullName evidence="2">Uncharacterized protein</fullName>
    </submittedName>
</protein>
<evidence type="ECO:0000313" key="3">
    <source>
        <dbReference type="Proteomes" id="UP001558613"/>
    </source>
</evidence>
<accession>A0ABR3MMX2</accession>
<dbReference type="EMBL" id="JAYMGO010000011">
    <property type="protein sequence ID" value="KAL1265977.1"/>
    <property type="molecule type" value="Genomic_DNA"/>
</dbReference>
<proteinExistence type="predicted"/>
<reference evidence="2 3" key="1">
    <citation type="submission" date="2023-09" db="EMBL/GenBank/DDBJ databases">
        <authorList>
            <person name="Wang M."/>
        </authorList>
    </citation>
    <scope>NUCLEOTIDE SEQUENCE [LARGE SCALE GENOMIC DNA]</scope>
    <source>
        <strain evidence="2">GT-2023</strain>
        <tissue evidence="2">Liver</tissue>
    </source>
</reference>
<sequence length="115" mass="12815">MERSARTQTGKGGPVQSTVRHCEEGQNEDSELCPSSKETWGGCCFFGHFSVPWTLDQEAPLSSASVTALTDKNRPVRLECYQINVFALVDRSTRACTFLMSRSPEFPRIKNVTLV</sequence>
<evidence type="ECO:0000256" key="1">
    <source>
        <dbReference type="SAM" id="MobiDB-lite"/>
    </source>
</evidence>
<comment type="caution">
    <text evidence="2">The sequence shown here is derived from an EMBL/GenBank/DDBJ whole genome shotgun (WGS) entry which is preliminary data.</text>
</comment>
<organism evidence="2 3">
    <name type="scientific">Cirrhinus molitorella</name>
    <name type="common">mud carp</name>
    <dbReference type="NCBI Taxonomy" id="172907"/>
    <lineage>
        <taxon>Eukaryota</taxon>
        <taxon>Metazoa</taxon>
        <taxon>Chordata</taxon>
        <taxon>Craniata</taxon>
        <taxon>Vertebrata</taxon>
        <taxon>Euteleostomi</taxon>
        <taxon>Actinopterygii</taxon>
        <taxon>Neopterygii</taxon>
        <taxon>Teleostei</taxon>
        <taxon>Ostariophysi</taxon>
        <taxon>Cypriniformes</taxon>
        <taxon>Cyprinidae</taxon>
        <taxon>Labeoninae</taxon>
        <taxon>Labeonini</taxon>
        <taxon>Cirrhinus</taxon>
    </lineage>
</organism>
<evidence type="ECO:0000313" key="2">
    <source>
        <dbReference type="EMBL" id="KAL1265977.1"/>
    </source>
</evidence>
<keyword evidence="3" id="KW-1185">Reference proteome</keyword>
<gene>
    <name evidence="2" type="ORF">QQF64_004004</name>
</gene>
<name>A0ABR3MMX2_9TELE</name>
<dbReference type="Proteomes" id="UP001558613">
    <property type="component" value="Unassembled WGS sequence"/>
</dbReference>
<feature type="region of interest" description="Disordered" evidence="1">
    <location>
        <begin position="1"/>
        <end position="33"/>
    </location>
</feature>